<evidence type="ECO:0000313" key="2">
    <source>
        <dbReference type="Proteomes" id="UP000326781"/>
    </source>
</evidence>
<protein>
    <submittedName>
        <fullName evidence="1">Uncharacterized protein</fullName>
    </submittedName>
</protein>
<keyword evidence="2" id="KW-1185">Reference proteome</keyword>
<name>A0A5P8D3Y3_9CAUD</name>
<evidence type="ECO:0000313" key="1">
    <source>
        <dbReference type="EMBL" id="QFP93766.1"/>
    </source>
</evidence>
<dbReference type="EMBL" id="MN270891">
    <property type="protein sequence ID" value="QFP93766.1"/>
    <property type="molecule type" value="Genomic_DNA"/>
</dbReference>
<proteinExistence type="predicted"/>
<accession>A0A5P8D3Y3</accession>
<reference evidence="1 2" key="1">
    <citation type="submission" date="2019-08" db="EMBL/GenBank/DDBJ databases">
        <title>Six bacteriophages against potato bacterial diseases.</title>
        <authorList>
            <person name="Zhang X."/>
            <person name="Kering K."/>
        </authorList>
    </citation>
    <scope>NUCLEOTIDE SEQUENCE [LARGE SCALE GENOMIC DNA]</scope>
</reference>
<organism evidence="1 2">
    <name type="scientific">Pectobacterium phage Wc4</name>
    <dbReference type="NCBI Taxonomy" id="2652428"/>
    <lineage>
        <taxon>Viruses</taxon>
        <taxon>Duplodnaviria</taxon>
        <taxon>Heunggongvirae</taxon>
        <taxon>Uroviricota</taxon>
        <taxon>Caudoviricetes</taxon>
        <taxon>Andersonviridae</taxon>
        <taxon>Andersonviridae incertae sedis</taxon>
        <taxon>Arnovirus</taxon>
        <taxon>Arnovirus Wc4</taxon>
    </lineage>
</organism>
<dbReference type="Proteomes" id="UP000326781">
    <property type="component" value="Segment"/>
</dbReference>
<sequence>MGMRKIATLDSEDGKRRSIVTYDSVYREYWVRFLENGIEIGEDSRYPTSDRYDAMTTAGSWLKG</sequence>